<gene>
    <name evidence="1" type="ORF">THII_2690</name>
</gene>
<organism evidence="1 2">
    <name type="scientific">Thioploca ingrica</name>
    <dbReference type="NCBI Taxonomy" id="40754"/>
    <lineage>
        <taxon>Bacteria</taxon>
        <taxon>Pseudomonadati</taxon>
        <taxon>Pseudomonadota</taxon>
        <taxon>Gammaproteobacteria</taxon>
        <taxon>Thiotrichales</taxon>
        <taxon>Thiotrichaceae</taxon>
        <taxon>Thioploca</taxon>
    </lineage>
</organism>
<dbReference type="Pfam" id="PF14085">
    <property type="entry name" value="DUF4265"/>
    <property type="match status" value="1"/>
</dbReference>
<dbReference type="HOGENOM" id="CLU_117657_1_1_6"/>
<dbReference type="OrthoDB" id="8617673at2"/>
<evidence type="ECO:0000313" key="2">
    <source>
        <dbReference type="Proteomes" id="UP000031623"/>
    </source>
</evidence>
<dbReference type="AlphaFoldDB" id="A0A090AM63"/>
<evidence type="ECO:0008006" key="3">
    <source>
        <dbReference type="Google" id="ProtNLM"/>
    </source>
</evidence>
<accession>A0A090AM63</accession>
<keyword evidence="2" id="KW-1185">Reference proteome</keyword>
<dbReference type="KEGG" id="tig:THII_2690"/>
<evidence type="ECO:0000313" key="1">
    <source>
        <dbReference type="EMBL" id="BAP56987.1"/>
    </source>
</evidence>
<dbReference type="InterPro" id="IPR025361">
    <property type="entry name" value="DUF4265"/>
</dbReference>
<dbReference type="STRING" id="40754.THII_2690"/>
<name>A0A090AM63_9GAMM</name>
<protein>
    <recommendedName>
        <fullName evidence="3">DUF4265 domain-containing protein</fullName>
    </recommendedName>
</protein>
<dbReference type="EMBL" id="AP014633">
    <property type="protein sequence ID" value="BAP56987.1"/>
    <property type="molecule type" value="Genomic_DNA"/>
</dbReference>
<reference evidence="1 2" key="1">
    <citation type="journal article" date="2014" name="ISME J.">
        <title>Ecophysiology of Thioploca ingrica as revealed by the complete genome sequence supplemented with proteomic evidence.</title>
        <authorList>
            <person name="Kojima H."/>
            <person name="Ogura Y."/>
            <person name="Yamamoto N."/>
            <person name="Togashi T."/>
            <person name="Mori H."/>
            <person name="Watanabe T."/>
            <person name="Nemoto F."/>
            <person name="Kurokawa K."/>
            <person name="Hayashi T."/>
            <person name="Fukui M."/>
        </authorList>
    </citation>
    <scope>NUCLEOTIDE SEQUENCE [LARGE SCALE GENOMIC DNA]</scope>
</reference>
<dbReference type="Proteomes" id="UP000031623">
    <property type="component" value="Chromosome"/>
</dbReference>
<sequence length="149" mass="17217">MNSKMVKVKFSDAEGNVETLWAEALGNDLYRLCNSPFYAYGISWQDVIEARCEQENEFPEFIRIVQKSGNRTLRILLDPPADMAQESQEILDELVEMGCDYEGFNPAYLCVNVPAEVELELICDYLTEMECSWEHADPSYFQLYPKVLH</sequence>
<proteinExistence type="predicted"/>